<accession>A0A090MA75</accession>
<reference evidence="2 3" key="2">
    <citation type="journal article" date="2014" name="BMC Genomics">
        <title>An improved genome of the model marine alga Ostreococcus tauri unfolds by assessing Illumina de novo assemblies.</title>
        <authorList>
            <person name="Blanc-Mathieu R."/>
            <person name="Verhelst B."/>
            <person name="Derelle E."/>
            <person name="Rombauts S."/>
            <person name="Bouget F.Y."/>
            <person name="Carre I."/>
            <person name="Chateau A."/>
            <person name="Eyre-Walker A."/>
            <person name="Grimsley N."/>
            <person name="Moreau H."/>
            <person name="Piegu B."/>
            <person name="Rivals E."/>
            <person name="Schackwitz W."/>
            <person name="Van de Peer Y."/>
            <person name="Piganeau G."/>
        </authorList>
    </citation>
    <scope>NUCLEOTIDE SEQUENCE [LARGE SCALE GENOMIC DNA]</scope>
    <source>
        <strain evidence="3">OTTH 0595 / CCAP 157/2 / RCC745</strain>
    </source>
</reference>
<name>A0A090MA75_OSTTA</name>
<keyword evidence="3" id="KW-1185">Reference proteome</keyword>
<evidence type="ECO:0000313" key="3">
    <source>
        <dbReference type="Proteomes" id="UP000009170"/>
    </source>
</evidence>
<organism evidence="2 3">
    <name type="scientific">Ostreococcus tauri</name>
    <name type="common">Marine green alga</name>
    <dbReference type="NCBI Taxonomy" id="70448"/>
    <lineage>
        <taxon>Eukaryota</taxon>
        <taxon>Viridiplantae</taxon>
        <taxon>Chlorophyta</taxon>
        <taxon>Mamiellophyceae</taxon>
        <taxon>Mamiellales</taxon>
        <taxon>Bathycoccaceae</taxon>
        <taxon>Ostreococcus</taxon>
    </lineage>
</organism>
<dbReference type="AlphaFoldDB" id="A0A090MA75"/>
<reference evidence="3" key="1">
    <citation type="journal article" date="2006" name="Proc. Natl. Acad. Sci. U.S.A.">
        <title>Genome analysis of the smallest free-living eukaryote Ostreococcus tauri unveils many unique features.</title>
        <authorList>
            <person name="Derelle E."/>
            <person name="Ferraz C."/>
            <person name="Rombauts S."/>
            <person name="Rouze P."/>
            <person name="Worden A.Z."/>
            <person name="Robbens S."/>
            <person name="Partensky F."/>
            <person name="Degroeve S."/>
            <person name="Echeynie S."/>
            <person name="Cooke R."/>
            <person name="Saeys Y."/>
            <person name="Wuyts J."/>
            <person name="Jabbari K."/>
            <person name="Bowler C."/>
            <person name="Panaud O."/>
            <person name="Piegu B."/>
            <person name="Ball S.G."/>
            <person name="Ral J.-P."/>
            <person name="Bouget F.-Y."/>
            <person name="Piganeau G."/>
            <person name="De Baets B."/>
            <person name="Picard A."/>
            <person name="Delseny M."/>
            <person name="Demaille J."/>
            <person name="Van de Peer Y."/>
            <person name="Moreau H."/>
        </authorList>
    </citation>
    <scope>NUCLEOTIDE SEQUENCE [LARGE SCALE GENOMIC DNA]</scope>
    <source>
        <strain evidence="3">OTTH 0595 / CCAP 157/2 / RCC745</strain>
    </source>
</reference>
<dbReference type="GeneID" id="9831999"/>
<dbReference type="Proteomes" id="UP000009170">
    <property type="component" value="Unassembled WGS sequence"/>
</dbReference>
<dbReference type="InterPro" id="IPR014729">
    <property type="entry name" value="Rossmann-like_a/b/a_fold"/>
</dbReference>
<dbReference type="STRING" id="70448.A0A090MA75"/>
<dbReference type="EMBL" id="CAID01000009">
    <property type="protein sequence ID" value="CEF98999.1"/>
    <property type="molecule type" value="Genomic_DNA"/>
</dbReference>
<feature type="domain" description="UspA" evidence="1">
    <location>
        <begin position="58"/>
        <end position="134"/>
    </location>
</feature>
<proteinExistence type="predicted"/>
<dbReference type="SUPFAM" id="SSF52402">
    <property type="entry name" value="Adenine nucleotide alpha hydrolases-like"/>
    <property type="match status" value="1"/>
</dbReference>
<dbReference type="OrthoDB" id="843225at2759"/>
<protein>
    <submittedName>
        <fullName evidence="2">Rossmann-like alpha/beta/alpha sandwich fold</fullName>
    </submittedName>
</protein>
<dbReference type="RefSeq" id="XP_022839590.1">
    <property type="nucleotide sequence ID" value="XM_022983313.1"/>
</dbReference>
<gene>
    <name evidence="2" type="ORF">OT_ostta09g01410</name>
</gene>
<comment type="caution">
    <text evidence="2">The sequence shown here is derived from an EMBL/GenBank/DDBJ whole genome shotgun (WGS) entry which is preliminary data.</text>
</comment>
<evidence type="ECO:0000313" key="2">
    <source>
        <dbReference type="EMBL" id="CEF98999.1"/>
    </source>
</evidence>
<dbReference type="InParanoid" id="A0A090MA75"/>
<dbReference type="Gene3D" id="3.40.50.620">
    <property type="entry name" value="HUPs"/>
    <property type="match status" value="1"/>
</dbReference>
<evidence type="ECO:0000259" key="1">
    <source>
        <dbReference type="Pfam" id="PF00582"/>
    </source>
</evidence>
<dbReference type="KEGG" id="ota:OT_ostta09g01410"/>
<sequence>MDGVFTLRAFSSRLARRTFPAEDSVSMMMGDFYPVGVPDAKQEAAQRNEAIQWIQDHITYFLEEAKLSYVIDIVPYDMQTGSIGEIMVEKSELIDEVAAIVLASTSKGRIREFFIGSVCNYVLHHAKKPVFVYKPTAEDERLEEERVKTMARSEGEKKDT</sequence>
<dbReference type="InterPro" id="IPR006016">
    <property type="entry name" value="UspA"/>
</dbReference>
<dbReference type="Pfam" id="PF00582">
    <property type="entry name" value="Usp"/>
    <property type="match status" value="1"/>
</dbReference>